<name>A0AAV9F1S4_ACOCL</name>
<dbReference type="Pfam" id="PF25019">
    <property type="entry name" value="LRR_R13L1-DRL21"/>
    <property type="match status" value="1"/>
</dbReference>
<dbReference type="InterPro" id="IPR032675">
    <property type="entry name" value="LRR_dom_sf"/>
</dbReference>
<evidence type="ECO:0000313" key="3">
    <source>
        <dbReference type="EMBL" id="KAK1319437.1"/>
    </source>
</evidence>
<protein>
    <submittedName>
        <fullName evidence="3">Disease resistance protein RGA1</fullName>
    </submittedName>
</protein>
<dbReference type="PANTHER" id="PTHR47186:SF3">
    <property type="entry name" value="OS09G0267800 PROTEIN"/>
    <property type="match status" value="1"/>
</dbReference>
<organism evidence="3 4">
    <name type="scientific">Acorus calamus</name>
    <name type="common">Sweet flag</name>
    <dbReference type="NCBI Taxonomy" id="4465"/>
    <lineage>
        <taxon>Eukaryota</taxon>
        <taxon>Viridiplantae</taxon>
        <taxon>Streptophyta</taxon>
        <taxon>Embryophyta</taxon>
        <taxon>Tracheophyta</taxon>
        <taxon>Spermatophyta</taxon>
        <taxon>Magnoliopsida</taxon>
        <taxon>Liliopsida</taxon>
        <taxon>Acoraceae</taxon>
        <taxon>Acorus</taxon>
    </lineage>
</organism>
<sequence length="630" mass="71053">MLVQLWMAQDFIEHRQNMIMEDTGDEYVDELCQRSLLQCLGSNGRNGQSVYTMRNVIHDMAVLVAGEECHAVTLGRSHRVPEHILHASLLCNESSSGPLTGDTKKAVLEPFFNAKGLRSLVLVGDSINWFKQVPRRLYDLCHLYTMDLSNTHLHELPNSIDKLVCLRYLALNNTKIKFLPGSICELHYLQTLGLRNCYALQELPKKMRKLENLRHLDLSFDKEVACLISSMPSRIGRLTSIQTLSRFVVGKKKGCGIGELKDLIHLIGDLCISNLHNVCSQEEVIKANLQEKQCLDSLELQWGNQNLPINEDADKEVLKHLQPHCNVKQLKIKGYRATEFPDWITSPSSSNIVIMKLSNCKKCQSLPPLGQLPLLKELLIEGMDGVVYVDNEFCGYGANKGFPSLEKICFKSMKSLRAWTGVREGELSSLCQLIIKDCFCLVELPSRLPALVELEIESSYHPNEPKTLLSLLHRFTSLNSLIIAAFPTNDLHFQLQDHPTIECIEIRDCEELISLPDNWLPAHLTSLAIKRCPKLTCLPEHMPALQVLKIEECEHIIPPPRNGLPHSLNVIIINRCPLFQAHVDAYLNAGISIYINGQPVHANLEAEQWRTANDGRISSGFLQWQPPPSG</sequence>
<comment type="caution">
    <text evidence="3">The sequence shown here is derived from an EMBL/GenBank/DDBJ whole genome shotgun (WGS) entry which is preliminary data.</text>
</comment>
<dbReference type="SUPFAM" id="SSF52047">
    <property type="entry name" value="RNI-like"/>
    <property type="match status" value="1"/>
</dbReference>
<reference evidence="3" key="2">
    <citation type="submission" date="2023-06" db="EMBL/GenBank/DDBJ databases">
        <authorList>
            <person name="Ma L."/>
            <person name="Liu K.-W."/>
            <person name="Li Z."/>
            <person name="Hsiao Y.-Y."/>
            <person name="Qi Y."/>
            <person name="Fu T."/>
            <person name="Tang G."/>
            <person name="Zhang D."/>
            <person name="Sun W.-H."/>
            <person name="Liu D.-K."/>
            <person name="Li Y."/>
            <person name="Chen G.-Z."/>
            <person name="Liu X.-D."/>
            <person name="Liao X.-Y."/>
            <person name="Jiang Y.-T."/>
            <person name="Yu X."/>
            <person name="Hao Y."/>
            <person name="Huang J."/>
            <person name="Zhao X.-W."/>
            <person name="Ke S."/>
            <person name="Chen Y.-Y."/>
            <person name="Wu W.-L."/>
            <person name="Hsu J.-L."/>
            <person name="Lin Y.-F."/>
            <person name="Huang M.-D."/>
            <person name="Li C.-Y."/>
            <person name="Huang L."/>
            <person name="Wang Z.-W."/>
            <person name="Zhao X."/>
            <person name="Zhong W.-Y."/>
            <person name="Peng D.-H."/>
            <person name="Ahmad S."/>
            <person name="Lan S."/>
            <person name="Zhang J.-S."/>
            <person name="Tsai W.-C."/>
            <person name="Van De Peer Y."/>
            <person name="Liu Z.-J."/>
        </authorList>
    </citation>
    <scope>NUCLEOTIDE SEQUENCE</scope>
    <source>
        <strain evidence="3">CP</strain>
        <tissue evidence="3">Leaves</tissue>
    </source>
</reference>
<evidence type="ECO:0000259" key="2">
    <source>
        <dbReference type="Pfam" id="PF25019"/>
    </source>
</evidence>
<gene>
    <name evidence="3" type="primary">RGA1</name>
    <name evidence="3" type="ORF">QJS10_CPB04g00417</name>
</gene>
<evidence type="ECO:0000259" key="1">
    <source>
        <dbReference type="Pfam" id="PF23559"/>
    </source>
</evidence>
<dbReference type="InterPro" id="IPR058922">
    <property type="entry name" value="WHD_DRP"/>
</dbReference>
<dbReference type="SUPFAM" id="SSF52058">
    <property type="entry name" value="L domain-like"/>
    <property type="match status" value="1"/>
</dbReference>
<reference evidence="3" key="1">
    <citation type="journal article" date="2023" name="Nat. Commun.">
        <title>Diploid and tetraploid genomes of Acorus and the evolution of monocots.</title>
        <authorList>
            <person name="Ma L."/>
            <person name="Liu K.W."/>
            <person name="Li Z."/>
            <person name="Hsiao Y.Y."/>
            <person name="Qi Y."/>
            <person name="Fu T."/>
            <person name="Tang G.D."/>
            <person name="Zhang D."/>
            <person name="Sun W.H."/>
            <person name="Liu D.K."/>
            <person name="Li Y."/>
            <person name="Chen G.Z."/>
            <person name="Liu X.D."/>
            <person name="Liao X.Y."/>
            <person name="Jiang Y.T."/>
            <person name="Yu X."/>
            <person name="Hao Y."/>
            <person name="Huang J."/>
            <person name="Zhao X.W."/>
            <person name="Ke S."/>
            <person name="Chen Y.Y."/>
            <person name="Wu W.L."/>
            <person name="Hsu J.L."/>
            <person name="Lin Y.F."/>
            <person name="Huang M.D."/>
            <person name="Li C.Y."/>
            <person name="Huang L."/>
            <person name="Wang Z.W."/>
            <person name="Zhao X."/>
            <person name="Zhong W.Y."/>
            <person name="Peng D.H."/>
            <person name="Ahmad S."/>
            <person name="Lan S."/>
            <person name="Zhang J.S."/>
            <person name="Tsai W.C."/>
            <person name="Van de Peer Y."/>
            <person name="Liu Z.J."/>
        </authorList>
    </citation>
    <scope>NUCLEOTIDE SEQUENCE</scope>
    <source>
        <strain evidence="3">CP</strain>
    </source>
</reference>
<dbReference type="AlphaFoldDB" id="A0AAV9F1S4"/>
<dbReference type="InterPro" id="IPR056789">
    <property type="entry name" value="LRR_R13L1-DRL21"/>
</dbReference>
<accession>A0AAV9F1S4</accession>
<dbReference type="Gene3D" id="3.80.10.10">
    <property type="entry name" value="Ribonuclease Inhibitor"/>
    <property type="match status" value="2"/>
</dbReference>
<dbReference type="EMBL" id="JAUJYO010000004">
    <property type="protein sequence ID" value="KAK1319437.1"/>
    <property type="molecule type" value="Genomic_DNA"/>
</dbReference>
<dbReference type="Pfam" id="PF23559">
    <property type="entry name" value="WHD_DRP"/>
    <property type="match status" value="1"/>
</dbReference>
<dbReference type="Proteomes" id="UP001180020">
    <property type="component" value="Unassembled WGS sequence"/>
</dbReference>
<dbReference type="PANTHER" id="PTHR47186">
    <property type="entry name" value="LEUCINE-RICH REPEAT-CONTAINING PROTEIN 57"/>
    <property type="match status" value="1"/>
</dbReference>
<proteinExistence type="predicted"/>
<keyword evidence="4" id="KW-1185">Reference proteome</keyword>
<evidence type="ECO:0000313" key="4">
    <source>
        <dbReference type="Proteomes" id="UP001180020"/>
    </source>
</evidence>
<feature type="domain" description="Disease resistance protein winged helix" evidence="1">
    <location>
        <begin position="2"/>
        <end position="61"/>
    </location>
</feature>
<feature type="domain" description="R13L1/DRL21-like LRR repeat region" evidence="2">
    <location>
        <begin position="257"/>
        <end position="383"/>
    </location>
</feature>